<feature type="compositionally biased region" description="Polar residues" evidence="2">
    <location>
        <begin position="296"/>
        <end position="310"/>
    </location>
</feature>
<feature type="compositionally biased region" description="Low complexity" evidence="2">
    <location>
        <begin position="31"/>
        <end position="40"/>
    </location>
</feature>
<feature type="compositionally biased region" description="Polar residues" evidence="2">
    <location>
        <begin position="41"/>
        <end position="58"/>
    </location>
</feature>
<feature type="region of interest" description="Disordered" evidence="2">
    <location>
        <begin position="1"/>
        <end position="255"/>
    </location>
</feature>
<feature type="compositionally biased region" description="Basic and acidic residues" evidence="2">
    <location>
        <begin position="434"/>
        <end position="446"/>
    </location>
</feature>
<feature type="compositionally biased region" description="Low complexity" evidence="2">
    <location>
        <begin position="59"/>
        <end position="72"/>
    </location>
</feature>
<protein>
    <submittedName>
        <fullName evidence="4">Uncharacterized protein</fullName>
    </submittedName>
</protein>
<dbReference type="PANTHER" id="PTHR35394:SF5">
    <property type="entry name" value="DUF3176 DOMAIN-CONTAINING PROTEIN"/>
    <property type="match status" value="1"/>
</dbReference>
<organism evidence="4 5">
    <name type="scientific">Triangularia setosa</name>
    <dbReference type="NCBI Taxonomy" id="2587417"/>
    <lineage>
        <taxon>Eukaryota</taxon>
        <taxon>Fungi</taxon>
        <taxon>Dikarya</taxon>
        <taxon>Ascomycota</taxon>
        <taxon>Pezizomycotina</taxon>
        <taxon>Sordariomycetes</taxon>
        <taxon>Sordariomycetidae</taxon>
        <taxon>Sordariales</taxon>
        <taxon>Podosporaceae</taxon>
        <taxon>Triangularia</taxon>
    </lineage>
</organism>
<keyword evidence="5" id="KW-1185">Reference proteome</keyword>
<feature type="compositionally biased region" description="Polar residues" evidence="2">
    <location>
        <begin position="337"/>
        <end position="360"/>
    </location>
</feature>
<feature type="compositionally biased region" description="Polar residues" evidence="2">
    <location>
        <begin position="368"/>
        <end position="392"/>
    </location>
</feature>
<feature type="coiled-coil region" evidence="1">
    <location>
        <begin position="945"/>
        <end position="979"/>
    </location>
</feature>
<comment type="caution">
    <text evidence="4">The sequence shown here is derived from an EMBL/GenBank/DDBJ whole genome shotgun (WGS) entry which is preliminary data.</text>
</comment>
<feature type="compositionally biased region" description="Low complexity" evidence="2">
    <location>
        <begin position="276"/>
        <end position="286"/>
    </location>
</feature>
<reference evidence="4" key="2">
    <citation type="submission" date="2023-05" db="EMBL/GenBank/DDBJ databases">
        <authorList>
            <consortium name="Lawrence Berkeley National Laboratory"/>
            <person name="Steindorff A."/>
            <person name="Hensen N."/>
            <person name="Bonometti L."/>
            <person name="Westerberg I."/>
            <person name="Brannstrom I.O."/>
            <person name="Guillou S."/>
            <person name="Cros-Aarteil S."/>
            <person name="Calhoun S."/>
            <person name="Haridas S."/>
            <person name="Kuo A."/>
            <person name="Mondo S."/>
            <person name="Pangilinan J."/>
            <person name="Riley R."/>
            <person name="Labutti K."/>
            <person name="Andreopoulos B."/>
            <person name="Lipzen A."/>
            <person name="Chen C."/>
            <person name="Yanf M."/>
            <person name="Daum C."/>
            <person name="Ng V."/>
            <person name="Clum A."/>
            <person name="Ohm R."/>
            <person name="Martin F."/>
            <person name="Silar P."/>
            <person name="Natvig D."/>
            <person name="Lalanne C."/>
            <person name="Gautier V."/>
            <person name="Ament-Velasquez S.L."/>
            <person name="Kruys A."/>
            <person name="Hutchinson M.I."/>
            <person name="Powell A.J."/>
            <person name="Barry K."/>
            <person name="Miller A.N."/>
            <person name="Grigoriev I.V."/>
            <person name="Debuchy R."/>
            <person name="Gladieux P."/>
            <person name="Thoren M.H."/>
            <person name="Johannesson H."/>
        </authorList>
    </citation>
    <scope>NUCLEOTIDE SEQUENCE</scope>
    <source>
        <strain evidence="4">CBS 892.96</strain>
    </source>
</reference>
<feature type="transmembrane region" description="Helical" evidence="3">
    <location>
        <begin position="468"/>
        <end position="491"/>
    </location>
</feature>
<evidence type="ECO:0000313" key="5">
    <source>
        <dbReference type="Proteomes" id="UP001302321"/>
    </source>
</evidence>
<dbReference type="Proteomes" id="UP001302321">
    <property type="component" value="Unassembled WGS sequence"/>
</dbReference>
<dbReference type="EMBL" id="MU866084">
    <property type="protein sequence ID" value="KAK4181704.1"/>
    <property type="molecule type" value="Genomic_DNA"/>
</dbReference>
<feature type="transmembrane region" description="Helical" evidence="3">
    <location>
        <begin position="503"/>
        <end position="526"/>
    </location>
</feature>
<dbReference type="AlphaFoldDB" id="A0AAN7ACR0"/>
<evidence type="ECO:0000256" key="3">
    <source>
        <dbReference type="SAM" id="Phobius"/>
    </source>
</evidence>
<feature type="region of interest" description="Disordered" evidence="2">
    <location>
        <begin position="273"/>
        <end position="456"/>
    </location>
</feature>
<name>A0AAN7ACR0_9PEZI</name>
<feature type="compositionally biased region" description="Basic and acidic residues" evidence="2">
    <location>
        <begin position="410"/>
        <end position="423"/>
    </location>
</feature>
<evidence type="ECO:0000313" key="4">
    <source>
        <dbReference type="EMBL" id="KAK4181704.1"/>
    </source>
</evidence>
<dbReference type="Pfam" id="PF11374">
    <property type="entry name" value="DUF3176"/>
    <property type="match status" value="1"/>
</dbReference>
<feature type="compositionally biased region" description="Gly residues" evidence="2">
    <location>
        <begin position="1030"/>
        <end position="1041"/>
    </location>
</feature>
<gene>
    <name evidence="4" type="ORF">QBC36DRAFT_296423</name>
</gene>
<keyword evidence="1" id="KW-0175">Coiled coil</keyword>
<feature type="compositionally biased region" description="Polar residues" evidence="2">
    <location>
        <begin position="172"/>
        <end position="203"/>
    </location>
</feature>
<keyword evidence="3" id="KW-1133">Transmembrane helix</keyword>
<feature type="transmembrane region" description="Helical" evidence="3">
    <location>
        <begin position="574"/>
        <end position="592"/>
    </location>
</feature>
<proteinExistence type="predicted"/>
<feature type="compositionally biased region" description="Pro residues" evidence="2">
    <location>
        <begin position="235"/>
        <end position="245"/>
    </location>
</feature>
<feature type="region of interest" description="Disordered" evidence="2">
    <location>
        <begin position="1027"/>
        <end position="1056"/>
    </location>
</feature>
<keyword evidence="3" id="KW-0472">Membrane</keyword>
<evidence type="ECO:0000256" key="1">
    <source>
        <dbReference type="SAM" id="Coils"/>
    </source>
</evidence>
<keyword evidence="3" id="KW-0812">Transmembrane</keyword>
<evidence type="ECO:0000256" key="2">
    <source>
        <dbReference type="SAM" id="MobiDB-lite"/>
    </source>
</evidence>
<dbReference type="PANTHER" id="PTHR35394">
    <property type="entry name" value="DUF3176 DOMAIN-CONTAINING PROTEIN"/>
    <property type="match status" value="1"/>
</dbReference>
<reference evidence="4" key="1">
    <citation type="journal article" date="2023" name="Mol. Phylogenet. Evol.">
        <title>Genome-scale phylogeny and comparative genomics of the fungal order Sordariales.</title>
        <authorList>
            <person name="Hensen N."/>
            <person name="Bonometti L."/>
            <person name="Westerberg I."/>
            <person name="Brannstrom I.O."/>
            <person name="Guillou S."/>
            <person name="Cros-Aarteil S."/>
            <person name="Calhoun S."/>
            <person name="Haridas S."/>
            <person name="Kuo A."/>
            <person name="Mondo S."/>
            <person name="Pangilinan J."/>
            <person name="Riley R."/>
            <person name="LaButti K."/>
            <person name="Andreopoulos B."/>
            <person name="Lipzen A."/>
            <person name="Chen C."/>
            <person name="Yan M."/>
            <person name="Daum C."/>
            <person name="Ng V."/>
            <person name="Clum A."/>
            <person name="Steindorff A."/>
            <person name="Ohm R.A."/>
            <person name="Martin F."/>
            <person name="Silar P."/>
            <person name="Natvig D.O."/>
            <person name="Lalanne C."/>
            <person name="Gautier V."/>
            <person name="Ament-Velasquez S.L."/>
            <person name="Kruys A."/>
            <person name="Hutchinson M.I."/>
            <person name="Powell A.J."/>
            <person name="Barry K."/>
            <person name="Miller A.N."/>
            <person name="Grigoriev I.V."/>
            <person name="Debuchy R."/>
            <person name="Gladieux P."/>
            <person name="Hiltunen Thoren M."/>
            <person name="Johannesson H."/>
        </authorList>
    </citation>
    <scope>NUCLEOTIDE SEQUENCE</scope>
    <source>
        <strain evidence="4">CBS 892.96</strain>
    </source>
</reference>
<dbReference type="InterPro" id="IPR021514">
    <property type="entry name" value="DUF3176"/>
</dbReference>
<sequence length="1056" mass="113259">MPPGPPRQDDRYYPGDEEGYVFSEPYYPPVTSTSTGSSSSRPQMISVPSASSATTRRQPVTVATNAATTRARPAIEEQVSPLETRPARKPTNASSAPTPLSPQRVGTVSSGGRHTVSPASSIHEDQEEDVAQHGNQDDVDQEQLQQYYVYGSGGGTASGLSSPPYHQHHQAAAQSGWQATGNAGSLQQQRQYNESISTPSWPRQQLPVPQRPDVPRTESYPPIWLAYATQNKDLPPVPQPSPPQPLRSHPVDVPFPPSQYWRGSRDLRELTEARARAAQPGRGPIRTSYGPAPEPTLSTSGPPATASWLNITPPPTDRQPPPEEEITAAPVPPSAWRSATQTNSTPNLRHNLQLIASQNVVPDRLRRSQQQSTRPSNLTRLSSGRGNNTNSGPFMHYEDLDYFNPGPGTEPKDESQIDGHIPRQDTLPDVPPIDSKHLRAQKSWDRQRRRRKQRGPSGYRGGGCFRYLGSWIVELTCCFISLVCLALVVAVFKIHEGQSLSEWPMAISLNALVGFLVAIAQAALVVPLGEGLSQLKWNSFARGEKDIRDYGGFEDAKRSPIGGVKLILKRKGRVLGISAAALLVTAFLLSPLTQAAITYPFRDGSNGSAVGGTATVPRSEAYTHPEPYNALSPAEITSIHSSLFSPPSAPIPHLSPTCSTGTCTFPDFSSLAICSSTANITSQLDLSPPTLVSPRATLPNGILLTSGNLNLTSFINSSFLPVRHSLGFTTGDNTGKATSGIASLFVIYTTNEDETISASEILFYFCVNTYRVEVTKGVANTEVMHSSTLENSAARNGKRQEEYTVNRDHIGYLNRYLLAVFEGNYSTGTPGQIGTAARVLGDAVYQEEGDNARGEAVANITANIALGLSNTLRSSPGAGGRLILASGSPLSPGPAGDRVIAIHWPYLSFLIIQISGTVIILLGIIVQTAVWDVPVLKGDSLAGLLAVSSTDKARLEDHLENIEDERENATVDKETGEEMGGVRNRGRRKKGLKGVKGRFVNRGGGGGRDGEWGLELDIGAAARHSREGVEGGNNVGYGAGQQGHDNGNGNNGNGVT</sequence>
<accession>A0AAN7ACR0</accession>
<feature type="compositionally biased region" description="Polar residues" evidence="2">
    <location>
        <begin position="104"/>
        <end position="120"/>
    </location>
</feature>
<feature type="transmembrane region" description="Helical" evidence="3">
    <location>
        <begin position="904"/>
        <end position="926"/>
    </location>
</feature>